<keyword evidence="2" id="KW-1185">Reference proteome</keyword>
<dbReference type="RefSeq" id="WP_264507210.1">
    <property type="nucleotide sequence ID" value="NZ_JAPDFL010000001.1"/>
</dbReference>
<evidence type="ECO:0000313" key="2">
    <source>
        <dbReference type="Proteomes" id="UP001208938"/>
    </source>
</evidence>
<proteinExistence type="predicted"/>
<comment type="caution">
    <text evidence="1">The sequence shown here is derived from an EMBL/GenBank/DDBJ whole genome shotgun (WGS) entry which is preliminary data.</text>
</comment>
<sequence>MIRSWSDIEALDPPLTAPERRLIEACKAGEMCMLGDGTRPERPDPARTIRADLLRYLILGGCDECRLLEWGVQLAGAWISGELDLSFATAKGPTGLLFCRFQRPVQALHTAFDFLNLIGCALPGLNAQGVSVTGSVFLSGGFEAKGEVSLAGAVIGGQLDCTAGTFCNPKGKAINAYSARVTGAVFMCAKFEAEGEVNLLGAAICGELNCIGGTFRNPKGDALNADGAQVLGTVFLCGAFRVEGEISLSGTVISGQLDCTGGTFRNPKGIALNGQRMTVIAGFFWRGAMVEAGQVVLASARVGDLIDDLDSWPVGENRVILDGFTYDRISASFTDAKTRLAWLARGTLWKGSFTPNPTPN</sequence>
<gene>
    <name evidence="1" type="ORF">OKW52_19685</name>
</gene>
<reference evidence="1 2" key="1">
    <citation type="submission" date="2022-10" db="EMBL/GenBank/DDBJ databases">
        <title>Pararhodobacter sp. nov., isolated from marine algae.</title>
        <authorList>
            <person name="Choi B.J."/>
            <person name="Kim J.M."/>
            <person name="Lee J.K."/>
            <person name="Choi D.G."/>
            <person name="Jeon C.O."/>
        </authorList>
    </citation>
    <scope>NUCLEOTIDE SEQUENCE [LARGE SCALE GENOMIC DNA]</scope>
    <source>
        <strain evidence="1 2">ZQ420</strain>
    </source>
</reference>
<dbReference type="Proteomes" id="UP001208938">
    <property type="component" value="Unassembled WGS sequence"/>
</dbReference>
<dbReference type="EMBL" id="JAPDFL010000001">
    <property type="protein sequence ID" value="MCW1934413.1"/>
    <property type="molecule type" value="Genomic_DNA"/>
</dbReference>
<protein>
    <submittedName>
        <fullName evidence="1">Uncharacterized protein</fullName>
    </submittedName>
</protein>
<evidence type="ECO:0000313" key="1">
    <source>
        <dbReference type="EMBL" id="MCW1934413.1"/>
    </source>
</evidence>
<accession>A0ABT3H3U3</accession>
<organism evidence="1 2">
    <name type="scientific">Pararhodobacter zhoushanensis</name>
    <dbReference type="NCBI Taxonomy" id="2479545"/>
    <lineage>
        <taxon>Bacteria</taxon>
        <taxon>Pseudomonadati</taxon>
        <taxon>Pseudomonadota</taxon>
        <taxon>Alphaproteobacteria</taxon>
        <taxon>Rhodobacterales</taxon>
        <taxon>Paracoccaceae</taxon>
        <taxon>Pararhodobacter</taxon>
    </lineage>
</organism>
<name>A0ABT3H3U3_9RHOB</name>